<comment type="subcellular location">
    <subcellularLocation>
        <location evidence="1">Host cytoplasm</location>
    </subcellularLocation>
    <subcellularLocation>
        <location evidence="2">Virion</location>
    </subcellularLocation>
</comment>
<accession>A0A0D3R1N0</accession>
<dbReference type="GO" id="GO:0019013">
    <property type="term" value="C:viral nucleocapsid"/>
    <property type="evidence" value="ECO:0007669"/>
    <property type="project" value="UniProtKB-KW"/>
</dbReference>
<keyword evidence="4" id="KW-1139">Helical capsid protein</keyword>
<keyword evidence="8 13" id="KW-0543">Viral nucleoprotein</keyword>
<proteinExistence type="predicted"/>
<dbReference type="Gene3D" id="1.10.3570.10">
    <property type="entry name" value="Rhabdovirus nucleocapsid protein like domain"/>
    <property type="match status" value="1"/>
</dbReference>
<keyword evidence="14" id="KW-1185">Reference proteome</keyword>
<dbReference type="Pfam" id="PF00945">
    <property type="entry name" value="Rhabdo_ncap"/>
    <property type="match status" value="1"/>
</dbReference>
<evidence type="ECO:0000256" key="1">
    <source>
        <dbReference type="ARBA" id="ARBA00004192"/>
    </source>
</evidence>
<evidence type="ECO:0000256" key="5">
    <source>
        <dbReference type="ARBA" id="ARBA00022561"/>
    </source>
</evidence>
<evidence type="ECO:0000313" key="13">
    <source>
        <dbReference type="EMBL" id="AJR28375.1"/>
    </source>
</evidence>
<evidence type="ECO:0000256" key="11">
    <source>
        <dbReference type="ARBA" id="ARBA00033344"/>
    </source>
</evidence>
<dbReference type="InterPro" id="IPR035961">
    <property type="entry name" value="Rhabdovirus_nucleoprotein-like"/>
</dbReference>
<keyword evidence="5" id="KW-0167">Capsid protein</keyword>
<keyword evidence="9" id="KW-1035">Host cytoplasm</keyword>
<evidence type="ECO:0000256" key="9">
    <source>
        <dbReference type="ARBA" id="ARBA00023200"/>
    </source>
</evidence>
<dbReference type="Gene3D" id="1.10.3610.10">
    <property type="entry name" value="Nucleoprotein"/>
    <property type="match status" value="1"/>
</dbReference>
<evidence type="ECO:0000256" key="4">
    <source>
        <dbReference type="ARBA" id="ARBA00022497"/>
    </source>
</evidence>
<dbReference type="RefSeq" id="YP_009362229.1">
    <property type="nucleotide sequence ID" value="NC_034544.1"/>
</dbReference>
<dbReference type="Proteomes" id="UP000120691">
    <property type="component" value="Segment"/>
</dbReference>
<evidence type="ECO:0000256" key="6">
    <source>
        <dbReference type="ARBA" id="ARBA00022844"/>
    </source>
</evidence>
<reference evidence="13 14" key="1">
    <citation type="journal article" date="2015" name="PLoS Pathog.">
        <title>Evolution of genome size and complexity in the rhabdoviridae.</title>
        <authorList>
            <person name="Walker P.J."/>
            <person name="Firth C."/>
            <person name="Widen S.G."/>
            <person name="Blasdell K.R."/>
            <person name="Guzman H."/>
            <person name="Wood T.G."/>
            <person name="Paradkar P.N."/>
            <person name="Holmes E.C."/>
            <person name="Tesh R.B."/>
            <person name="Vasilakis N."/>
        </authorList>
    </citation>
    <scope>NUCLEOTIDE SEQUENCE [LARGE SCALE GENOMIC DNA]</scope>
    <source>
        <strain evidence="13">BeAr408005</strain>
    </source>
</reference>
<evidence type="ECO:0000259" key="12">
    <source>
        <dbReference type="Pfam" id="PF00945"/>
    </source>
</evidence>
<dbReference type="GO" id="GO:0019029">
    <property type="term" value="C:helical viral capsid"/>
    <property type="evidence" value="ECO:0007669"/>
    <property type="project" value="UniProtKB-KW"/>
</dbReference>
<dbReference type="SUPFAM" id="SSF140809">
    <property type="entry name" value="Rhabdovirus nucleoprotein-like"/>
    <property type="match status" value="1"/>
</dbReference>
<evidence type="ECO:0000256" key="2">
    <source>
        <dbReference type="ARBA" id="ARBA00004328"/>
    </source>
</evidence>
<evidence type="ECO:0000313" key="14">
    <source>
        <dbReference type="Proteomes" id="UP000120691"/>
    </source>
</evidence>
<evidence type="ECO:0000256" key="3">
    <source>
        <dbReference type="ARBA" id="ARBA00014389"/>
    </source>
</evidence>
<dbReference type="GeneID" id="37627571"/>
<keyword evidence="10" id="KW-0687">Ribonucleoprotein</keyword>
<evidence type="ECO:0000256" key="10">
    <source>
        <dbReference type="ARBA" id="ARBA00023274"/>
    </source>
</evidence>
<feature type="domain" description="Rhabdovirus nucleocapsid" evidence="12">
    <location>
        <begin position="8"/>
        <end position="405"/>
    </location>
</feature>
<evidence type="ECO:0000256" key="7">
    <source>
        <dbReference type="ARBA" id="ARBA00022884"/>
    </source>
</evidence>
<dbReference type="GO" id="GO:0003723">
    <property type="term" value="F:RNA binding"/>
    <property type="evidence" value="ECO:0007669"/>
    <property type="project" value="UniProtKB-KW"/>
</dbReference>
<name>A0A0D3R1N0_9RHAB</name>
<dbReference type="GO" id="GO:1990904">
    <property type="term" value="C:ribonucleoprotein complex"/>
    <property type="evidence" value="ECO:0007669"/>
    <property type="project" value="UniProtKB-KW"/>
</dbReference>
<dbReference type="InterPro" id="IPR023330">
    <property type="entry name" value="Rhabdovirus_ncapsid_N"/>
</dbReference>
<organism evidence="13 14">
    <name type="scientific">Iriri virus</name>
    <dbReference type="NCBI Taxonomy" id="1620893"/>
    <lineage>
        <taxon>Viruses</taxon>
        <taxon>Riboviria</taxon>
        <taxon>Orthornavirae</taxon>
        <taxon>Negarnaviricota</taxon>
        <taxon>Haploviricotina</taxon>
        <taxon>Monjiviricetes</taxon>
        <taxon>Mononegavirales</taxon>
        <taxon>Rhabdoviridae</taxon>
        <taxon>Alpharhabdovirinae</taxon>
        <taxon>Curiovirus</taxon>
        <taxon>Curiovirus iriri</taxon>
    </lineage>
</organism>
<evidence type="ECO:0000256" key="8">
    <source>
        <dbReference type="ARBA" id="ARBA00023086"/>
    </source>
</evidence>
<sequence>MFFCPTREEVSPKLPGDDLSIQYPSTHFQNGGGKPILQVEQSDYDLKEARDSVRTGIELGEIKLPIAIRYLQLALTKVKAPLDDDWESFGVHIGSKGDQIGPLDLLEVKVIKSPKLQSKTSKASSEDDDHWIIFWLLSHYRIGRTQNAAYRDSLINRLNEVIKTISPEAVDINEGKGTTSGWVNNPSYCKIVGAVDMFFSRFKNEEFADLRMGTLPSRFKDCAALLSFSHVVKVTNYEPEKILDWVFCGSIGSEAVRMLKPDQELDKPDSYMPYMMDLGLSSKSPYSSIMNPQFHAFAHIISALLKSDRSKNARISTEQNTANVLANAEIVAYVANKSLDLCKAFVKIGEKSPDEELEEEGTIEISEGLGFPKGSEPMEWYLYLKDSEFQIPFEIKEWVNEESKKMSGSRPNTVGSFLFNAAY</sequence>
<dbReference type="OrthoDB" id="22890at10239"/>
<keyword evidence="6" id="KW-0946">Virion</keyword>
<dbReference type="InterPro" id="IPR000448">
    <property type="entry name" value="Rhabdo_ncapsid"/>
</dbReference>
<dbReference type="GO" id="GO:0030430">
    <property type="term" value="C:host cell cytoplasm"/>
    <property type="evidence" value="ECO:0007669"/>
    <property type="project" value="UniProtKB-SubCell"/>
</dbReference>
<dbReference type="InterPro" id="IPR023331">
    <property type="entry name" value="Rhabdovirus_ncapsid_C"/>
</dbReference>
<keyword evidence="7" id="KW-0694">RNA-binding</keyword>
<dbReference type="KEGG" id="vg:37627571"/>
<protein>
    <recommendedName>
        <fullName evidence="3">Nucleoprotein</fullName>
    </recommendedName>
    <alternativeName>
        <fullName evidence="11">Nucleocapsid protein</fullName>
    </alternativeName>
</protein>
<dbReference type="EMBL" id="KM204995">
    <property type="protein sequence ID" value="AJR28375.1"/>
    <property type="molecule type" value="Viral_cRNA"/>
</dbReference>